<comment type="caution">
    <text evidence="2">The sequence shown here is derived from an EMBL/GenBank/DDBJ whole genome shotgun (WGS) entry which is preliminary data.</text>
</comment>
<dbReference type="Proteomes" id="UP000266841">
    <property type="component" value="Unassembled WGS sequence"/>
</dbReference>
<sequence>SSKSKTLRASASGSQISREGRATGYWTLSGSSGNRRTAVDETTQLQQPPQAIHKAARQRPGVSRPRGVLTTASIPERDRSAERRGENCPGETSKPPCQVSSVSRARTSWSPAARVASD</sequence>
<feature type="compositionally biased region" description="Polar residues" evidence="1">
    <location>
        <begin position="1"/>
        <end position="17"/>
    </location>
</feature>
<proteinExistence type="predicted"/>
<name>K0R0C2_THAOC</name>
<protein>
    <submittedName>
        <fullName evidence="2">Uncharacterized protein</fullName>
    </submittedName>
</protein>
<feature type="compositionally biased region" description="Polar residues" evidence="1">
    <location>
        <begin position="98"/>
        <end position="110"/>
    </location>
</feature>
<organism evidence="2 3">
    <name type="scientific">Thalassiosira oceanica</name>
    <name type="common">Marine diatom</name>
    <dbReference type="NCBI Taxonomy" id="159749"/>
    <lineage>
        <taxon>Eukaryota</taxon>
        <taxon>Sar</taxon>
        <taxon>Stramenopiles</taxon>
        <taxon>Ochrophyta</taxon>
        <taxon>Bacillariophyta</taxon>
        <taxon>Coscinodiscophyceae</taxon>
        <taxon>Thalassiosirophycidae</taxon>
        <taxon>Thalassiosirales</taxon>
        <taxon>Thalassiosiraceae</taxon>
        <taxon>Thalassiosira</taxon>
    </lineage>
</organism>
<feature type="region of interest" description="Disordered" evidence="1">
    <location>
        <begin position="1"/>
        <end position="118"/>
    </location>
</feature>
<reference evidence="2 3" key="1">
    <citation type="journal article" date="2012" name="Genome Biol.">
        <title>Genome and low-iron response of an oceanic diatom adapted to chronic iron limitation.</title>
        <authorList>
            <person name="Lommer M."/>
            <person name="Specht M."/>
            <person name="Roy A.S."/>
            <person name="Kraemer L."/>
            <person name="Andreson R."/>
            <person name="Gutowska M.A."/>
            <person name="Wolf J."/>
            <person name="Bergner S.V."/>
            <person name="Schilhabel M.B."/>
            <person name="Klostermeier U.C."/>
            <person name="Beiko R.G."/>
            <person name="Rosenstiel P."/>
            <person name="Hippler M."/>
            <person name="Laroche J."/>
        </authorList>
    </citation>
    <scope>NUCLEOTIDE SEQUENCE [LARGE SCALE GENOMIC DNA]</scope>
    <source>
        <strain evidence="2 3">CCMP1005</strain>
    </source>
</reference>
<feature type="compositionally biased region" description="Basic and acidic residues" evidence="1">
    <location>
        <begin position="75"/>
        <end position="86"/>
    </location>
</feature>
<evidence type="ECO:0000313" key="2">
    <source>
        <dbReference type="EMBL" id="EJK44129.1"/>
    </source>
</evidence>
<gene>
    <name evidence="2" type="ORF">THAOC_37358</name>
</gene>
<feature type="non-terminal residue" evidence="2">
    <location>
        <position position="1"/>
    </location>
</feature>
<accession>K0R0C2</accession>
<dbReference type="AlphaFoldDB" id="K0R0C2"/>
<dbReference type="EMBL" id="AGNL01050137">
    <property type="protein sequence ID" value="EJK44129.1"/>
    <property type="molecule type" value="Genomic_DNA"/>
</dbReference>
<evidence type="ECO:0000313" key="3">
    <source>
        <dbReference type="Proteomes" id="UP000266841"/>
    </source>
</evidence>
<keyword evidence="3" id="KW-1185">Reference proteome</keyword>
<evidence type="ECO:0000256" key="1">
    <source>
        <dbReference type="SAM" id="MobiDB-lite"/>
    </source>
</evidence>
<feature type="compositionally biased region" description="Polar residues" evidence="1">
    <location>
        <begin position="26"/>
        <end position="49"/>
    </location>
</feature>